<keyword evidence="2" id="KW-1185">Reference proteome</keyword>
<evidence type="ECO:0008006" key="3">
    <source>
        <dbReference type="Google" id="ProtNLM"/>
    </source>
</evidence>
<organism evidence="1 2">
    <name type="scientific">Sinisalibacter lacisalsi</name>
    <dbReference type="NCBI Taxonomy" id="1526570"/>
    <lineage>
        <taxon>Bacteria</taxon>
        <taxon>Pseudomonadati</taxon>
        <taxon>Pseudomonadota</taxon>
        <taxon>Alphaproteobacteria</taxon>
        <taxon>Rhodobacterales</taxon>
        <taxon>Roseobacteraceae</taxon>
        <taxon>Sinisalibacter</taxon>
    </lineage>
</organism>
<protein>
    <recommendedName>
        <fullName evidence="3">DUF1127 domain-containing protein</fullName>
    </recommendedName>
</protein>
<dbReference type="RefSeq" id="WP_188527316.1">
    <property type="nucleotide sequence ID" value="NZ_BMGI01000002.1"/>
</dbReference>
<evidence type="ECO:0000313" key="2">
    <source>
        <dbReference type="Proteomes" id="UP000617355"/>
    </source>
</evidence>
<proteinExistence type="predicted"/>
<accession>A0ABQ1QNF1</accession>
<evidence type="ECO:0000313" key="1">
    <source>
        <dbReference type="EMBL" id="GGD34502.1"/>
    </source>
</evidence>
<gene>
    <name evidence="1" type="ORF">GCM10011358_18210</name>
</gene>
<reference evidence="2" key="1">
    <citation type="journal article" date="2019" name="Int. J. Syst. Evol. Microbiol.">
        <title>The Global Catalogue of Microorganisms (GCM) 10K type strain sequencing project: providing services to taxonomists for standard genome sequencing and annotation.</title>
        <authorList>
            <consortium name="The Broad Institute Genomics Platform"/>
            <consortium name="The Broad Institute Genome Sequencing Center for Infectious Disease"/>
            <person name="Wu L."/>
            <person name="Ma J."/>
        </authorList>
    </citation>
    <scope>NUCLEOTIDE SEQUENCE [LARGE SCALE GENOMIC DNA]</scope>
    <source>
        <strain evidence="2">CGMCC 1.12922</strain>
    </source>
</reference>
<name>A0ABQ1QNF1_9RHOB</name>
<sequence>MTAYEKIREIIAKRALYHKTRREIEALPVDLAIEDMGLNPYDAKAIARRAVYG</sequence>
<comment type="caution">
    <text evidence="1">The sequence shown here is derived from an EMBL/GenBank/DDBJ whole genome shotgun (WGS) entry which is preliminary data.</text>
</comment>
<dbReference type="EMBL" id="BMGI01000002">
    <property type="protein sequence ID" value="GGD34502.1"/>
    <property type="molecule type" value="Genomic_DNA"/>
</dbReference>
<dbReference type="Proteomes" id="UP000617355">
    <property type="component" value="Unassembled WGS sequence"/>
</dbReference>